<feature type="domain" description="HTH cro/C1-type" evidence="2">
    <location>
        <begin position="13"/>
        <end position="67"/>
    </location>
</feature>
<gene>
    <name evidence="3" type="ORF">CN958_15275</name>
</gene>
<protein>
    <submittedName>
        <fullName evidence="3">Transcriptional regulator</fullName>
    </submittedName>
</protein>
<organism evidence="3 4">
    <name type="scientific">Bacillus cereus</name>
    <dbReference type="NCBI Taxonomy" id="1396"/>
    <lineage>
        <taxon>Bacteria</taxon>
        <taxon>Bacillati</taxon>
        <taxon>Bacillota</taxon>
        <taxon>Bacilli</taxon>
        <taxon>Bacillales</taxon>
        <taxon>Bacillaceae</taxon>
        <taxon>Bacillus</taxon>
        <taxon>Bacillus cereus group</taxon>
    </lineage>
</organism>
<evidence type="ECO:0000256" key="1">
    <source>
        <dbReference type="ARBA" id="ARBA00023125"/>
    </source>
</evidence>
<name>A0A2B9DZT6_BACCE</name>
<dbReference type="Gene3D" id="1.10.260.40">
    <property type="entry name" value="lambda repressor-like DNA-binding domains"/>
    <property type="match status" value="1"/>
</dbReference>
<dbReference type="Proteomes" id="UP000222054">
    <property type="component" value="Unassembled WGS sequence"/>
</dbReference>
<keyword evidence="1" id="KW-0238">DNA-binding</keyword>
<dbReference type="InterPro" id="IPR001387">
    <property type="entry name" value="Cro/C1-type_HTH"/>
</dbReference>
<dbReference type="PANTHER" id="PTHR46558:SF11">
    <property type="entry name" value="HTH-TYPE TRANSCRIPTIONAL REGULATOR XRE"/>
    <property type="match status" value="1"/>
</dbReference>
<dbReference type="GO" id="GO:0003677">
    <property type="term" value="F:DNA binding"/>
    <property type="evidence" value="ECO:0007669"/>
    <property type="project" value="UniProtKB-KW"/>
</dbReference>
<dbReference type="EMBL" id="NUHO01000055">
    <property type="protein sequence ID" value="PGM92611.1"/>
    <property type="molecule type" value="Genomic_DNA"/>
</dbReference>
<dbReference type="SUPFAM" id="SSF47413">
    <property type="entry name" value="lambda repressor-like DNA-binding domains"/>
    <property type="match status" value="1"/>
</dbReference>
<accession>A0A2B9DZT6</accession>
<reference evidence="3 4" key="1">
    <citation type="submission" date="2017-09" db="EMBL/GenBank/DDBJ databases">
        <title>Large-scale bioinformatics analysis of Bacillus genomes uncovers conserved roles of natural products in bacterial physiology.</title>
        <authorList>
            <consortium name="Agbiome Team Llc"/>
            <person name="Bleich R.M."/>
            <person name="Grubbs K.J."/>
            <person name="Santa Maria K.C."/>
            <person name="Allen S.E."/>
            <person name="Farag S."/>
            <person name="Shank E.A."/>
            <person name="Bowers A."/>
        </authorList>
    </citation>
    <scope>NUCLEOTIDE SEQUENCE [LARGE SCALE GENOMIC DNA]</scope>
    <source>
        <strain evidence="3 4">AFS053130</strain>
    </source>
</reference>
<sequence>MIGLEDNIFGRNLRNLRNLQGVSLNALGKELGVTGSAISSWELGNKEPNFDMLKKVANYFQVSTDYMLNHQVFDNEAQKKEVVAQLANEIYERYKNIPDSKKPMVKQELIKYVNYLNFTAQAEDEELKKIKQNDENHNEK</sequence>
<dbReference type="PANTHER" id="PTHR46558">
    <property type="entry name" value="TRACRIPTIONAL REGULATORY PROTEIN-RELATED-RELATED"/>
    <property type="match status" value="1"/>
</dbReference>
<comment type="caution">
    <text evidence="3">The sequence shown here is derived from an EMBL/GenBank/DDBJ whole genome shotgun (WGS) entry which is preliminary data.</text>
</comment>
<dbReference type="PROSITE" id="PS50943">
    <property type="entry name" value="HTH_CROC1"/>
    <property type="match status" value="1"/>
</dbReference>
<dbReference type="AlphaFoldDB" id="A0A2B9DZT6"/>
<dbReference type="InterPro" id="IPR010982">
    <property type="entry name" value="Lambda_DNA-bd_dom_sf"/>
</dbReference>
<dbReference type="Pfam" id="PF01381">
    <property type="entry name" value="HTH_3"/>
    <property type="match status" value="1"/>
</dbReference>
<proteinExistence type="predicted"/>
<evidence type="ECO:0000313" key="4">
    <source>
        <dbReference type="Proteomes" id="UP000222054"/>
    </source>
</evidence>
<dbReference type="CDD" id="cd00093">
    <property type="entry name" value="HTH_XRE"/>
    <property type="match status" value="1"/>
</dbReference>
<dbReference type="SMART" id="SM00530">
    <property type="entry name" value="HTH_XRE"/>
    <property type="match status" value="1"/>
</dbReference>
<evidence type="ECO:0000313" key="3">
    <source>
        <dbReference type="EMBL" id="PGM92611.1"/>
    </source>
</evidence>
<evidence type="ECO:0000259" key="2">
    <source>
        <dbReference type="PROSITE" id="PS50943"/>
    </source>
</evidence>